<gene>
    <name evidence="1" type="ORF">E3O23_10100</name>
</gene>
<sequence length="179" mass="20692">MNQYGLIARDHWIKVAPSRYAALPNPEEYFEDLGDQVQSQVDDLSQRIAGSDLAGETYLEKVGRLTMAKRQAKEIVLADLVWITPELSADEAREEWASVQPPVEALADWAFLMQDEDREFKSVDPIEQLAEDWMLPESFLEVLAVQDNPYRFLSEQAEILTESANQRYHRFQETQNQEE</sequence>
<dbReference type="RefSeq" id="WP_134490656.1">
    <property type="nucleotide sequence ID" value="NZ_SOEZ01000051.1"/>
</dbReference>
<accession>A0A4R8UF87</accession>
<protein>
    <submittedName>
        <fullName evidence="1">Uncharacterized protein</fullName>
    </submittedName>
</protein>
<comment type="caution">
    <text evidence="1">The sequence shown here is derived from an EMBL/GenBank/DDBJ whole genome shotgun (WGS) entry which is preliminary data.</text>
</comment>
<organism evidence="1 2">
    <name type="scientific">Cryobacterium tagatosivorans</name>
    <dbReference type="NCBI Taxonomy" id="1259199"/>
    <lineage>
        <taxon>Bacteria</taxon>
        <taxon>Bacillati</taxon>
        <taxon>Actinomycetota</taxon>
        <taxon>Actinomycetes</taxon>
        <taxon>Micrococcales</taxon>
        <taxon>Microbacteriaceae</taxon>
        <taxon>Cryobacterium</taxon>
    </lineage>
</organism>
<dbReference type="Proteomes" id="UP000297866">
    <property type="component" value="Unassembled WGS sequence"/>
</dbReference>
<evidence type="ECO:0000313" key="2">
    <source>
        <dbReference type="Proteomes" id="UP000297866"/>
    </source>
</evidence>
<dbReference type="EMBL" id="SOEZ01000051">
    <property type="protein sequence ID" value="TFB50236.1"/>
    <property type="molecule type" value="Genomic_DNA"/>
</dbReference>
<evidence type="ECO:0000313" key="1">
    <source>
        <dbReference type="EMBL" id="TFB50236.1"/>
    </source>
</evidence>
<name>A0A4R8UF87_9MICO</name>
<keyword evidence="2" id="KW-1185">Reference proteome</keyword>
<proteinExistence type="predicted"/>
<reference evidence="1 2" key="1">
    <citation type="submission" date="2019-03" db="EMBL/GenBank/DDBJ databases">
        <title>Genomics of glacier-inhabiting Cryobacterium strains.</title>
        <authorList>
            <person name="Liu Q."/>
            <person name="Xin Y.-H."/>
        </authorList>
    </citation>
    <scope>NUCLEOTIDE SEQUENCE [LARGE SCALE GENOMIC DNA]</scope>
    <source>
        <strain evidence="1 2">Sr47</strain>
    </source>
</reference>
<dbReference type="AlphaFoldDB" id="A0A4R8UF87"/>
<dbReference type="OrthoDB" id="4244301at2"/>